<dbReference type="GeneID" id="93646606"/>
<dbReference type="OrthoDB" id="2189036at2759"/>
<comment type="caution">
    <text evidence="1">The sequence shown here is derived from an EMBL/GenBank/DDBJ whole genome shotgun (WGS) entry which is preliminary data.</text>
</comment>
<keyword evidence="2" id="KW-1185">Reference proteome</keyword>
<evidence type="ECO:0000313" key="1">
    <source>
        <dbReference type="EMBL" id="OAG31781.1"/>
    </source>
</evidence>
<dbReference type="AlphaFoldDB" id="A0A177EJZ2"/>
<name>A0A177EJZ2_9MICR</name>
<organism evidence="1 2">
    <name type="scientific">Nematocida displodere</name>
    <dbReference type="NCBI Taxonomy" id="1805483"/>
    <lineage>
        <taxon>Eukaryota</taxon>
        <taxon>Fungi</taxon>
        <taxon>Fungi incertae sedis</taxon>
        <taxon>Microsporidia</taxon>
        <taxon>Nematocida</taxon>
    </lineage>
</organism>
<proteinExistence type="predicted"/>
<dbReference type="EMBL" id="LTDL01000014">
    <property type="protein sequence ID" value="OAG31781.1"/>
    <property type="molecule type" value="Genomic_DNA"/>
</dbReference>
<sequence>MQVLGRCFNEEWMLPVRALSLRVIFKKQRERETWTVSYSMEKQEWVLNDAPIANPSMLELSFEGIKYFLALAHPSEEFLHGIEEVASIILKARKKERSLKSVLAKLYATKGRGVQPAKHYESLLEHSKCFIKMTLEDTMGHSCTRWRVNKAQLKNFRKIKASTQTIIVEVVDQKESVSLFYATDTASTPSQLIQSKEQR</sequence>
<evidence type="ECO:0000313" key="2">
    <source>
        <dbReference type="Proteomes" id="UP000185944"/>
    </source>
</evidence>
<dbReference type="RefSeq" id="XP_067545382.1">
    <property type="nucleotide sequence ID" value="XM_067687674.1"/>
</dbReference>
<protein>
    <submittedName>
        <fullName evidence="1">Uncharacterized protein</fullName>
    </submittedName>
</protein>
<reference evidence="1 2" key="1">
    <citation type="submission" date="2016-02" db="EMBL/GenBank/DDBJ databases">
        <title>Discovery of a natural microsporidian pathogen with a broad tissue tropism in Caenorhabditis elegans.</title>
        <authorList>
            <person name="Luallen R.J."/>
            <person name="Reinke A.W."/>
            <person name="Tong L."/>
            <person name="Botts M.R."/>
            <person name="Felix M.-A."/>
            <person name="Troemel E.R."/>
        </authorList>
    </citation>
    <scope>NUCLEOTIDE SEQUENCE [LARGE SCALE GENOMIC DNA]</scope>
    <source>
        <strain evidence="1 2">JUm2807</strain>
    </source>
</reference>
<gene>
    <name evidence="1" type="ORF">NEDG_00256</name>
</gene>
<dbReference type="Proteomes" id="UP000185944">
    <property type="component" value="Unassembled WGS sequence"/>
</dbReference>
<accession>A0A177EJZ2</accession>
<dbReference type="VEuPathDB" id="MicrosporidiaDB:NEDG_00256"/>